<reference evidence="2 3" key="1">
    <citation type="journal article" date="2015" name="Genome Announc.">
        <title>Genome Sequence of Mushroom Soft-Rot Pathogen Janthinobacterium agaricidamnosum.</title>
        <authorList>
            <person name="Graupner K."/>
            <person name="Lackner G."/>
            <person name="Hertweck C."/>
        </authorList>
    </citation>
    <scope>NUCLEOTIDE SEQUENCE [LARGE SCALE GENOMIC DNA]</scope>
    <source>
        <strain evidence="3">NBRC 102515 / DSM 9628</strain>
    </source>
</reference>
<dbReference type="HOGENOM" id="CLU_2093530_0_0_4"/>
<dbReference type="PATRIC" id="fig|1349767.4.peg.2566"/>
<dbReference type="KEGG" id="jag:GJA_857"/>
<dbReference type="InterPro" id="IPR048640">
    <property type="entry name" value="MgtC-like_C"/>
</dbReference>
<dbReference type="Proteomes" id="UP000027604">
    <property type="component" value="Chromosome I"/>
</dbReference>
<dbReference type="AlphaFoldDB" id="W0UY85"/>
<evidence type="ECO:0000313" key="2">
    <source>
        <dbReference type="EMBL" id="CDG81514.1"/>
    </source>
</evidence>
<gene>
    <name evidence="2" type="ORF">GJA_857</name>
</gene>
<dbReference type="RefSeq" id="WP_038489078.1">
    <property type="nucleotide sequence ID" value="NZ_BCTH01000102.1"/>
</dbReference>
<dbReference type="EMBL" id="HG322949">
    <property type="protein sequence ID" value="CDG81514.1"/>
    <property type="molecule type" value="Genomic_DNA"/>
</dbReference>
<keyword evidence="3" id="KW-1185">Reference proteome</keyword>
<evidence type="ECO:0000313" key="3">
    <source>
        <dbReference type="Proteomes" id="UP000027604"/>
    </source>
</evidence>
<organism evidence="2 3">
    <name type="scientific">Janthinobacterium agaricidamnosum NBRC 102515 = DSM 9628</name>
    <dbReference type="NCBI Taxonomy" id="1349767"/>
    <lineage>
        <taxon>Bacteria</taxon>
        <taxon>Pseudomonadati</taxon>
        <taxon>Pseudomonadota</taxon>
        <taxon>Betaproteobacteria</taxon>
        <taxon>Burkholderiales</taxon>
        <taxon>Oxalobacteraceae</taxon>
        <taxon>Janthinobacterium</taxon>
    </lineage>
</organism>
<dbReference type="Pfam" id="PF21770">
    <property type="entry name" value="MgtC_SapB_C"/>
    <property type="match status" value="1"/>
</dbReference>
<feature type="domain" description="MgtC-like C-terminal" evidence="1">
    <location>
        <begin position="32"/>
        <end position="109"/>
    </location>
</feature>
<accession>W0UY85</accession>
<dbReference type="Gene3D" id="3.30.70.260">
    <property type="match status" value="1"/>
</dbReference>
<sequence length="116" mass="13142">MNMLNWIFKRGAKWNLKPSQRRDNNTFGLSAYRLTVTCPSSEADQIVHLLLQELQLVGLSPSQILRVWDDSKSMVKLVALVMCQIAQRIGLVRFVNRAGAMPQVRHVRWEGVAPAA</sequence>
<protein>
    <recommendedName>
        <fullName evidence="1">MgtC-like C-terminal domain-containing protein</fullName>
    </recommendedName>
</protein>
<evidence type="ECO:0000259" key="1">
    <source>
        <dbReference type="Pfam" id="PF21770"/>
    </source>
</evidence>
<proteinExistence type="predicted"/>
<name>W0UY85_9BURK</name>
<dbReference type="OrthoDB" id="8704025at2"/>